<evidence type="ECO:0000256" key="1">
    <source>
        <dbReference type="SAM" id="MobiDB-lite"/>
    </source>
</evidence>
<accession>A0A517T9S9</accession>
<evidence type="ECO:0000313" key="4">
    <source>
        <dbReference type="Proteomes" id="UP000319976"/>
    </source>
</evidence>
<feature type="region of interest" description="Disordered" evidence="1">
    <location>
        <begin position="281"/>
        <end position="330"/>
    </location>
</feature>
<dbReference type="EMBL" id="CP036316">
    <property type="protein sequence ID" value="QDT65128.1"/>
    <property type="molecule type" value="Genomic_DNA"/>
</dbReference>
<dbReference type="PANTHER" id="PTHR30273">
    <property type="entry name" value="PERIPLASMIC SIGNAL SENSOR AND SIGMA FACTOR ACTIVATOR FECR-RELATED"/>
    <property type="match status" value="1"/>
</dbReference>
<gene>
    <name evidence="3" type="ORF">V22_23750</name>
</gene>
<evidence type="ECO:0000313" key="3">
    <source>
        <dbReference type="EMBL" id="QDT65128.1"/>
    </source>
</evidence>
<reference evidence="3 4" key="1">
    <citation type="submission" date="2019-02" db="EMBL/GenBank/DDBJ databases">
        <title>Deep-cultivation of Planctomycetes and their phenomic and genomic characterization uncovers novel biology.</title>
        <authorList>
            <person name="Wiegand S."/>
            <person name="Jogler M."/>
            <person name="Boedeker C."/>
            <person name="Pinto D."/>
            <person name="Vollmers J."/>
            <person name="Rivas-Marin E."/>
            <person name="Kohn T."/>
            <person name="Peeters S.H."/>
            <person name="Heuer A."/>
            <person name="Rast P."/>
            <person name="Oberbeckmann S."/>
            <person name="Bunk B."/>
            <person name="Jeske O."/>
            <person name="Meyerdierks A."/>
            <person name="Storesund J.E."/>
            <person name="Kallscheuer N."/>
            <person name="Luecker S."/>
            <person name="Lage O.M."/>
            <person name="Pohl T."/>
            <person name="Merkel B.J."/>
            <person name="Hornburger P."/>
            <person name="Mueller R.-W."/>
            <person name="Bruemmer F."/>
            <person name="Labrenz M."/>
            <person name="Spormann A.M."/>
            <person name="Op den Camp H."/>
            <person name="Overmann J."/>
            <person name="Amann R."/>
            <person name="Jetten M.S.M."/>
            <person name="Mascher T."/>
            <person name="Medema M.H."/>
            <person name="Devos D.P."/>
            <person name="Kaster A.-K."/>
            <person name="Ovreas L."/>
            <person name="Rohde M."/>
            <person name="Galperin M.Y."/>
            <person name="Jogler C."/>
        </authorList>
    </citation>
    <scope>NUCLEOTIDE SEQUENCE [LARGE SCALE GENOMIC DNA]</scope>
    <source>
        <strain evidence="3 4">V22</strain>
    </source>
</reference>
<sequence>MSHSPSGPNASDELLEFRKLFSLMLENKLSSGDESRLNELLQASPELREEFADQIQLDQMLVWSFSEHDVDYAELLLSDVAGSDLGCQSDALSLREKLGDRSNSRRRSNSLRRLIGVGALLSLLLCFIVVSFVETSSDPVVQQTPVAEVQVKTANALNQKYAAVLLDTEDAVWDGDDVELPFGKHLFLGERLSLKSGIARLAFANGAGVVLEGPAELELCSLEQACLNFGKLAAVVPEAAKNFSVSSKSILIKDLGTRYGATVNPDGDAHVDVFEGEVTLEAGGDHNSGHPSSDAVKVKGPRRIHISNTGDSRITVGSSSSGPDEYPDVPNREQLAAAKSGVYPPVDNYSIQKDLTLNHRHHSLGQRNEDFVGSPFLYADQFNYFGLALDNFRGGWGFGPHAWEIDRNFVNCKYMESPLLACGVSGGDYSLELSGRHPAYPAVATRLSRKLINPLNEEFFFSFIGKYDGLDEDDFFSLWFDNRHRLDDSHARCPNVGIKNGTFFVRLEHDFPEYGSIPVNGESFFIVGKLSKANSRKFNQLSLWCNPDPLSANREADVVVELKGFTDGPQFESVSVLGIRMGSYTEQDDRFLVDRLVIGTSYEQVAEQN</sequence>
<evidence type="ECO:0000256" key="2">
    <source>
        <dbReference type="SAM" id="Phobius"/>
    </source>
</evidence>
<feature type="transmembrane region" description="Helical" evidence="2">
    <location>
        <begin position="114"/>
        <end position="133"/>
    </location>
</feature>
<feature type="compositionally biased region" description="Polar residues" evidence="1">
    <location>
        <begin position="306"/>
        <end position="322"/>
    </location>
</feature>
<proteinExistence type="predicted"/>
<keyword evidence="2" id="KW-1133">Transmembrane helix</keyword>
<name>A0A517T9S9_9PLAN</name>
<keyword evidence="4" id="KW-1185">Reference proteome</keyword>
<dbReference type="InterPro" id="IPR012373">
    <property type="entry name" value="Ferrdict_sens_TM"/>
</dbReference>
<keyword evidence="2" id="KW-0812">Transmembrane</keyword>
<keyword evidence="2" id="KW-0472">Membrane</keyword>
<dbReference type="GO" id="GO:0016989">
    <property type="term" value="F:sigma factor antagonist activity"/>
    <property type="evidence" value="ECO:0007669"/>
    <property type="project" value="TreeGrafter"/>
</dbReference>
<dbReference type="Proteomes" id="UP000319976">
    <property type="component" value="Chromosome"/>
</dbReference>
<organism evidence="3 4">
    <name type="scientific">Calycomorphotria hydatis</name>
    <dbReference type="NCBI Taxonomy" id="2528027"/>
    <lineage>
        <taxon>Bacteria</taxon>
        <taxon>Pseudomonadati</taxon>
        <taxon>Planctomycetota</taxon>
        <taxon>Planctomycetia</taxon>
        <taxon>Planctomycetales</taxon>
        <taxon>Planctomycetaceae</taxon>
        <taxon>Calycomorphotria</taxon>
    </lineage>
</organism>
<protein>
    <submittedName>
        <fullName evidence="3">FecR protein</fullName>
    </submittedName>
</protein>
<dbReference type="KEGG" id="chya:V22_23750"/>
<dbReference type="AlphaFoldDB" id="A0A517T9S9"/>
<dbReference type="PANTHER" id="PTHR30273:SF2">
    <property type="entry name" value="PROTEIN FECR"/>
    <property type="match status" value="1"/>
</dbReference>